<dbReference type="OrthoDB" id="1655960at2"/>
<dbReference type="EMBL" id="NOJY02000021">
    <property type="protein sequence ID" value="RDY26707.1"/>
    <property type="molecule type" value="Genomic_DNA"/>
</dbReference>
<dbReference type="GO" id="GO:0006260">
    <property type="term" value="P:DNA replication"/>
    <property type="evidence" value="ECO:0007669"/>
    <property type="project" value="TreeGrafter"/>
</dbReference>
<dbReference type="InterPro" id="IPR027417">
    <property type="entry name" value="P-loop_NTPase"/>
</dbReference>
<dbReference type="GO" id="GO:0005524">
    <property type="term" value="F:ATP binding"/>
    <property type="evidence" value="ECO:0007669"/>
    <property type="project" value="InterPro"/>
</dbReference>
<reference evidence="2 3" key="1">
    <citation type="journal article" date="2017" name="Genome Announc.">
        <title>Draft Genome Sequence of Romboutsia weinsteinii sp. nov. Strain CCRI-19649(T) Isolated from Surface Water.</title>
        <authorList>
            <person name="Maheux A.F."/>
            <person name="Boudreau D.K."/>
            <person name="Berube E."/>
            <person name="Boissinot M."/>
            <person name="Cantin P."/>
            <person name="Raymond F."/>
            <person name="Corbeil J."/>
            <person name="Omar R.F."/>
            <person name="Bergeron M.G."/>
        </authorList>
    </citation>
    <scope>NUCLEOTIDE SEQUENCE [LARGE SCALE GENOMIC DNA]</scope>
    <source>
        <strain evidence="2 3">CCRI-19649</strain>
    </source>
</reference>
<dbReference type="Proteomes" id="UP000215694">
    <property type="component" value="Unassembled WGS sequence"/>
</dbReference>
<sequence length="264" mass="30341">MEGIIASLNMPESLKMRMRQFTKNQVMSKSEQSENCVRVSKYKCDKCRDLTFIIEDGVATPCECRALKEASDILKNSGVSEEFRKKSFENFNYAYDMQTIEAYRKASLYVREFESVRDSRCNSIMFVGQVGSGKTHLSMAIANSLMDDGVGVVYMPYRDVVTRLKQNIMDEEYYQRAVGKYKKAKVLLIDDLFKGKLSESDVNIMFEIVNYRYFNNLPVIVSSEKGMEELVEIDEAIGSRLIEMCKGNVLEMKGKRLNYRIYGG</sequence>
<name>A0A371J217_9FIRM</name>
<dbReference type="SMART" id="SM00382">
    <property type="entry name" value="AAA"/>
    <property type="match status" value="1"/>
</dbReference>
<dbReference type="InterPro" id="IPR002611">
    <property type="entry name" value="IstB_ATP-bd"/>
</dbReference>
<dbReference type="PANTHER" id="PTHR30050">
    <property type="entry name" value="CHROMOSOMAL REPLICATION INITIATOR PROTEIN DNAA"/>
    <property type="match status" value="1"/>
</dbReference>
<dbReference type="Pfam" id="PF01695">
    <property type="entry name" value="IstB_IS21"/>
    <property type="match status" value="1"/>
</dbReference>
<feature type="domain" description="AAA+ ATPase" evidence="1">
    <location>
        <begin position="120"/>
        <end position="248"/>
    </location>
</feature>
<dbReference type="CDD" id="cd00009">
    <property type="entry name" value="AAA"/>
    <property type="match status" value="1"/>
</dbReference>
<proteinExistence type="predicted"/>
<dbReference type="Gene3D" id="3.40.50.300">
    <property type="entry name" value="P-loop containing nucleotide triphosphate hydrolases"/>
    <property type="match status" value="1"/>
</dbReference>
<keyword evidence="3" id="KW-1185">Reference proteome</keyword>
<comment type="caution">
    <text evidence="2">The sequence shown here is derived from an EMBL/GenBank/DDBJ whole genome shotgun (WGS) entry which is preliminary data.</text>
</comment>
<gene>
    <name evidence="2" type="ORF">CHL78_012200</name>
</gene>
<evidence type="ECO:0000313" key="2">
    <source>
        <dbReference type="EMBL" id="RDY26707.1"/>
    </source>
</evidence>
<organism evidence="2 3">
    <name type="scientific">Romboutsia weinsteinii</name>
    <dbReference type="NCBI Taxonomy" id="2020949"/>
    <lineage>
        <taxon>Bacteria</taxon>
        <taxon>Bacillati</taxon>
        <taxon>Bacillota</taxon>
        <taxon>Clostridia</taxon>
        <taxon>Peptostreptococcales</taxon>
        <taxon>Peptostreptococcaceae</taxon>
        <taxon>Romboutsia</taxon>
    </lineage>
</organism>
<evidence type="ECO:0000313" key="3">
    <source>
        <dbReference type="Proteomes" id="UP000215694"/>
    </source>
</evidence>
<dbReference type="SUPFAM" id="SSF52540">
    <property type="entry name" value="P-loop containing nucleoside triphosphate hydrolases"/>
    <property type="match status" value="1"/>
</dbReference>
<dbReference type="NCBIfam" id="NF005378">
    <property type="entry name" value="PRK06921.1"/>
    <property type="match status" value="1"/>
</dbReference>
<accession>A0A371J217</accession>
<evidence type="ECO:0000259" key="1">
    <source>
        <dbReference type="SMART" id="SM00382"/>
    </source>
</evidence>
<dbReference type="AlphaFoldDB" id="A0A371J217"/>
<protein>
    <submittedName>
        <fullName evidence="2">DNA replication protein</fullName>
    </submittedName>
</protein>
<dbReference type="InterPro" id="IPR003593">
    <property type="entry name" value="AAA+_ATPase"/>
</dbReference>
<dbReference type="PANTHER" id="PTHR30050:SF10">
    <property type="entry name" value="PHAGE-LIKE ELEMENT PBSX PROTEIN XKDC"/>
    <property type="match status" value="1"/>
</dbReference>